<dbReference type="Proteomes" id="UP000612585">
    <property type="component" value="Unassembled WGS sequence"/>
</dbReference>
<evidence type="ECO:0000313" key="1">
    <source>
        <dbReference type="EMBL" id="GIJ62957.1"/>
    </source>
</evidence>
<name>A0A8J3ZF54_9ACTN</name>
<gene>
    <name evidence="1" type="ORF">Vau01_104730</name>
</gene>
<organism evidence="1 2">
    <name type="scientific">Virgisporangium aurantiacum</name>
    <dbReference type="NCBI Taxonomy" id="175570"/>
    <lineage>
        <taxon>Bacteria</taxon>
        <taxon>Bacillati</taxon>
        <taxon>Actinomycetota</taxon>
        <taxon>Actinomycetes</taxon>
        <taxon>Micromonosporales</taxon>
        <taxon>Micromonosporaceae</taxon>
        <taxon>Virgisporangium</taxon>
    </lineage>
</organism>
<sequence length="73" mass="7848">MISLAAAIPEPLAAATRPTTEEVPRRAVAFHLEDGLVEVDVALTTHGAVRDRGLVLADEAVRPPDPVVRDRQK</sequence>
<dbReference type="RefSeq" id="WP_204008919.1">
    <property type="nucleotide sequence ID" value="NZ_BOPG01000085.1"/>
</dbReference>
<dbReference type="EMBL" id="BOPG01000085">
    <property type="protein sequence ID" value="GIJ62957.1"/>
    <property type="molecule type" value="Genomic_DNA"/>
</dbReference>
<protein>
    <submittedName>
        <fullName evidence="1">Uncharacterized protein</fullName>
    </submittedName>
</protein>
<accession>A0A8J3ZF54</accession>
<comment type="caution">
    <text evidence="1">The sequence shown here is derived from an EMBL/GenBank/DDBJ whole genome shotgun (WGS) entry which is preliminary data.</text>
</comment>
<reference evidence="1" key="1">
    <citation type="submission" date="2021-01" db="EMBL/GenBank/DDBJ databases">
        <title>Whole genome shotgun sequence of Virgisporangium aurantiacum NBRC 16421.</title>
        <authorList>
            <person name="Komaki H."/>
            <person name="Tamura T."/>
        </authorList>
    </citation>
    <scope>NUCLEOTIDE SEQUENCE</scope>
    <source>
        <strain evidence="1">NBRC 16421</strain>
    </source>
</reference>
<keyword evidence="2" id="KW-1185">Reference proteome</keyword>
<evidence type="ECO:0000313" key="2">
    <source>
        <dbReference type="Proteomes" id="UP000612585"/>
    </source>
</evidence>
<dbReference type="AlphaFoldDB" id="A0A8J3ZF54"/>
<proteinExistence type="predicted"/>